<dbReference type="OrthoDB" id="285010at2"/>
<evidence type="ECO:0000313" key="2">
    <source>
        <dbReference type="EMBL" id="QDS92444.1"/>
    </source>
</evidence>
<dbReference type="PROSITE" id="PS51257">
    <property type="entry name" value="PROKAR_LIPOPROTEIN"/>
    <property type="match status" value="1"/>
</dbReference>
<accession>A0A517MC32</accession>
<name>A0A517MC32_9BACT</name>
<dbReference type="Proteomes" id="UP000320672">
    <property type="component" value="Chromosome"/>
</dbReference>
<evidence type="ECO:0000256" key="1">
    <source>
        <dbReference type="SAM" id="SignalP"/>
    </source>
</evidence>
<gene>
    <name evidence="2" type="ORF">FF011L_11870</name>
</gene>
<feature type="signal peptide" evidence="1">
    <location>
        <begin position="1"/>
        <end position="19"/>
    </location>
</feature>
<dbReference type="AlphaFoldDB" id="A0A517MC32"/>
<evidence type="ECO:0000313" key="3">
    <source>
        <dbReference type="Proteomes" id="UP000320672"/>
    </source>
</evidence>
<organism evidence="2 3">
    <name type="scientific">Roseimaritima multifibrata</name>
    <dbReference type="NCBI Taxonomy" id="1930274"/>
    <lineage>
        <taxon>Bacteria</taxon>
        <taxon>Pseudomonadati</taxon>
        <taxon>Planctomycetota</taxon>
        <taxon>Planctomycetia</taxon>
        <taxon>Pirellulales</taxon>
        <taxon>Pirellulaceae</taxon>
        <taxon>Roseimaritima</taxon>
    </lineage>
</organism>
<dbReference type="EMBL" id="CP036262">
    <property type="protein sequence ID" value="QDS92444.1"/>
    <property type="molecule type" value="Genomic_DNA"/>
</dbReference>
<dbReference type="KEGG" id="rml:FF011L_11870"/>
<keyword evidence="3" id="KW-1185">Reference proteome</keyword>
<sequence precursor="true">MTSIIRFVCVMLLMTAVIGCGDGREAPIAVTPPPLDAKVTLEKIATTGGLPAAKKQLHEELMGLSESAPEKSQELLTDYEQLTSLSDAAAIKAKAREMADKL</sequence>
<protein>
    <submittedName>
        <fullName evidence="2">Uncharacterized protein</fullName>
    </submittedName>
</protein>
<dbReference type="RefSeq" id="WP_145350697.1">
    <property type="nucleotide sequence ID" value="NZ_CP036262.1"/>
</dbReference>
<proteinExistence type="predicted"/>
<keyword evidence="1" id="KW-0732">Signal</keyword>
<feature type="chain" id="PRO_5021922881" evidence="1">
    <location>
        <begin position="20"/>
        <end position="102"/>
    </location>
</feature>
<reference evidence="2 3" key="1">
    <citation type="submission" date="2019-02" db="EMBL/GenBank/DDBJ databases">
        <title>Deep-cultivation of Planctomycetes and their phenomic and genomic characterization uncovers novel biology.</title>
        <authorList>
            <person name="Wiegand S."/>
            <person name="Jogler M."/>
            <person name="Boedeker C."/>
            <person name="Pinto D."/>
            <person name="Vollmers J."/>
            <person name="Rivas-Marin E."/>
            <person name="Kohn T."/>
            <person name="Peeters S.H."/>
            <person name="Heuer A."/>
            <person name="Rast P."/>
            <person name="Oberbeckmann S."/>
            <person name="Bunk B."/>
            <person name="Jeske O."/>
            <person name="Meyerdierks A."/>
            <person name="Storesund J.E."/>
            <person name="Kallscheuer N."/>
            <person name="Luecker S."/>
            <person name="Lage O.M."/>
            <person name="Pohl T."/>
            <person name="Merkel B.J."/>
            <person name="Hornburger P."/>
            <person name="Mueller R.-W."/>
            <person name="Bruemmer F."/>
            <person name="Labrenz M."/>
            <person name="Spormann A.M."/>
            <person name="Op den Camp H."/>
            <person name="Overmann J."/>
            <person name="Amann R."/>
            <person name="Jetten M.S.M."/>
            <person name="Mascher T."/>
            <person name="Medema M.H."/>
            <person name="Devos D.P."/>
            <person name="Kaster A.-K."/>
            <person name="Ovreas L."/>
            <person name="Rohde M."/>
            <person name="Galperin M.Y."/>
            <person name="Jogler C."/>
        </authorList>
    </citation>
    <scope>NUCLEOTIDE SEQUENCE [LARGE SCALE GENOMIC DNA]</scope>
    <source>
        <strain evidence="2 3">FF011L</strain>
    </source>
</reference>